<name>A0A0K2USA6_LEPSM</name>
<dbReference type="EMBL" id="HACA01023803">
    <property type="protein sequence ID" value="CDW41164.1"/>
    <property type="molecule type" value="Transcribed_RNA"/>
</dbReference>
<reference evidence="1" key="1">
    <citation type="submission" date="2014-05" db="EMBL/GenBank/DDBJ databases">
        <authorList>
            <person name="Chronopoulou M."/>
        </authorList>
    </citation>
    <scope>NUCLEOTIDE SEQUENCE</scope>
    <source>
        <tissue evidence="1">Whole organism</tissue>
    </source>
</reference>
<protein>
    <submittedName>
        <fullName evidence="1">Uncharacterized protein</fullName>
    </submittedName>
</protein>
<sequence>MIFMSEFTSNIIHVHGVANKLTDALSYIVHFHTVTKVDLDALANLQKEDEKLEVVIRST</sequence>
<organism evidence="1">
    <name type="scientific">Lepeophtheirus salmonis</name>
    <name type="common">Salmon louse</name>
    <name type="synonym">Caligus salmonis</name>
    <dbReference type="NCBI Taxonomy" id="72036"/>
    <lineage>
        <taxon>Eukaryota</taxon>
        <taxon>Metazoa</taxon>
        <taxon>Ecdysozoa</taxon>
        <taxon>Arthropoda</taxon>
        <taxon>Crustacea</taxon>
        <taxon>Multicrustacea</taxon>
        <taxon>Hexanauplia</taxon>
        <taxon>Copepoda</taxon>
        <taxon>Siphonostomatoida</taxon>
        <taxon>Caligidae</taxon>
        <taxon>Lepeophtheirus</taxon>
    </lineage>
</organism>
<evidence type="ECO:0000313" key="1">
    <source>
        <dbReference type="EMBL" id="CDW41164.1"/>
    </source>
</evidence>
<gene>
    <name evidence="1" type="primary">Dyak\GE10989</name>
</gene>
<accession>A0A0K2USA6</accession>
<proteinExistence type="predicted"/>
<dbReference type="AlphaFoldDB" id="A0A0K2USA6"/>